<comment type="caution">
    <text evidence="2">The sequence shown here is derived from an EMBL/GenBank/DDBJ whole genome shotgun (WGS) entry which is preliminary data.</text>
</comment>
<reference evidence="2 3" key="1">
    <citation type="journal article" date="2017" name="G3 (Bethesda)">
        <title>First Draft Genome Sequence of the Pathogenic Fungus Lomentospora prolificans (Formerly Scedosporium prolificans).</title>
        <authorList>
            <person name="Luo R."/>
            <person name="Zimin A."/>
            <person name="Workman R."/>
            <person name="Fan Y."/>
            <person name="Pertea G."/>
            <person name="Grossman N."/>
            <person name="Wear M.P."/>
            <person name="Jia B."/>
            <person name="Miller H."/>
            <person name="Casadevall A."/>
            <person name="Timp W."/>
            <person name="Zhang S.X."/>
            <person name="Salzberg S.L."/>
        </authorList>
    </citation>
    <scope>NUCLEOTIDE SEQUENCE [LARGE SCALE GENOMIC DNA]</scope>
    <source>
        <strain evidence="2 3">JHH-5317</strain>
    </source>
</reference>
<protein>
    <recommendedName>
        <fullName evidence="4">Arrestin-like N-terminal domain-containing protein</fullName>
    </recommendedName>
</protein>
<dbReference type="AlphaFoldDB" id="A0A2N3NB16"/>
<accession>A0A2N3NB16</accession>
<keyword evidence="3" id="KW-1185">Reference proteome</keyword>
<dbReference type="VEuPathDB" id="FungiDB:jhhlp_004247"/>
<evidence type="ECO:0008006" key="4">
    <source>
        <dbReference type="Google" id="ProtNLM"/>
    </source>
</evidence>
<evidence type="ECO:0000313" key="2">
    <source>
        <dbReference type="EMBL" id="PKS09628.1"/>
    </source>
</evidence>
<proteinExistence type="predicted"/>
<sequence>MPSTTKLIGPPLGIRLQGELSTYAPGDTIIGTVYRTAPIVSTRSVVKITLHGRAKSKMVVSRGQGGSKTYRGRWTVVQDTETLFDGPLHIEIRGTGMEWPFAITIPETSNPKWIRYSNPKESFIPVGPEDVGSHPLPATFAACRVGFSTNMECFVEYYLQASIQNTRDGSVHTQEATFPIAMQNFHPGPPIADFQIRRQAMFCSVSSYRLVPGMENGNLSWGQATRHFFKFSKVPNYNFKFVVDTPTVIQLDNPLPMPFTLRAIPNWDQTSEIIRDVHQDIKLELVSLSLKSYTGILCEGTFMPHSVDTSQKHHLLTNYAFSAAGAQVFVPCTHDAPSVDIGGLINLRINARGLVGQKYPALFPIHPTFTTYNIKHTCFLHWHVLLSIRGESVKRTGEHMVTILPPSDDRELASLSSNVVDPMLRPVPLPQSDSWIQPPPEEDGPPPPFTEAAQKTTLRV</sequence>
<dbReference type="Proteomes" id="UP000233524">
    <property type="component" value="Unassembled WGS sequence"/>
</dbReference>
<dbReference type="EMBL" id="NLAX01000010">
    <property type="protein sequence ID" value="PKS09628.1"/>
    <property type="molecule type" value="Genomic_DNA"/>
</dbReference>
<dbReference type="Gene3D" id="2.60.40.640">
    <property type="match status" value="1"/>
</dbReference>
<name>A0A2N3NB16_9PEZI</name>
<gene>
    <name evidence="2" type="ORF">jhhlp_004247</name>
</gene>
<organism evidence="2 3">
    <name type="scientific">Lomentospora prolificans</name>
    <dbReference type="NCBI Taxonomy" id="41688"/>
    <lineage>
        <taxon>Eukaryota</taxon>
        <taxon>Fungi</taxon>
        <taxon>Dikarya</taxon>
        <taxon>Ascomycota</taxon>
        <taxon>Pezizomycotina</taxon>
        <taxon>Sordariomycetes</taxon>
        <taxon>Hypocreomycetidae</taxon>
        <taxon>Microascales</taxon>
        <taxon>Microascaceae</taxon>
        <taxon>Lomentospora</taxon>
    </lineage>
</organism>
<dbReference type="InParanoid" id="A0A2N3NB16"/>
<dbReference type="OrthoDB" id="2333384at2759"/>
<evidence type="ECO:0000256" key="1">
    <source>
        <dbReference type="SAM" id="MobiDB-lite"/>
    </source>
</evidence>
<dbReference type="InterPro" id="IPR014752">
    <property type="entry name" value="Arrestin-like_C"/>
</dbReference>
<feature type="region of interest" description="Disordered" evidence="1">
    <location>
        <begin position="424"/>
        <end position="460"/>
    </location>
</feature>
<evidence type="ECO:0000313" key="3">
    <source>
        <dbReference type="Proteomes" id="UP000233524"/>
    </source>
</evidence>